<dbReference type="EMBL" id="JAIWYP010000006">
    <property type="protein sequence ID" value="KAH3812379.1"/>
    <property type="molecule type" value="Genomic_DNA"/>
</dbReference>
<name>A0A9D4G8B0_DREPO</name>
<evidence type="ECO:0000313" key="3">
    <source>
        <dbReference type="Proteomes" id="UP000828390"/>
    </source>
</evidence>
<accession>A0A9D4G8B0</accession>
<dbReference type="InterPro" id="IPR051616">
    <property type="entry name" value="Cul2-RING_E3_ligase_SR"/>
</dbReference>
<gene>
    <name evidence="2" type="ORF">DPMN_140809</name>
</gene>
<dbReference type="InterPro" id="IPR002110">
    <property type="entry name" value="Ankyrin_rpt"/>
</dbReference>
<dbReference type="Pfam" id="PF12796">
    <property type="entry name" value="Ank_2"/>
    <property type="match status" value="1"/>
</dbReference>
<comment type="caution">
    <text evidence="2">The sequence shown here is derived from an EMBL/GenBank/DDBJ whole genome shotgun (WGS) entry which is preliminary data.</text>
</comment>
<dbReference type="InterPro" id="IPR036770">
    <property type="entry name" value="Ankyrin_rpt-contain_sf"/>
</dbReference>
<keyword evidence="3" id="KW-1185">Reference proteome</keyword>
<dbReference type="SUPFAM" id="SSF48403">
    <property type="entry name" value="Ankyrin repeat"/>
    <property type="match status" value="1"/>
</dbReference>
<dbReference type="PANTHER" id="PTHR46224">
    <property type="entry name" value="ANKYRIN REPEAT FAMILY PROTEIN"/>
    <property type="match status" value="1"/>
</dbReference>
<reference evidence="2" key="2">
    <citation type="submission" date="2020-11" db="EMBL/GenBank/DDBJ databases">
        <authorList>
            <person name="McCartney M.A."/>
            <person name="Auch B."/>
            <person name="Kono T."/>
            <person name="Mallez S."/>
            <person name="Becker A."/>
            <person name="Gohl D.M."/>
            <person name="Silverstein K.A.T."/>
            <person name="Koren S."/>
            <person name="Bechman K.B."/>
            <person name="Herman A."/>
            <person name="Abrahante J.E."/>
            <person name="Garbe J."/>
        </authorList>
    </citation>
    <scope>NUCLEOTIDE SEQUENCE</scope>
    <source>
        <strain evidence="2">Duluth1</strain>
        <tissue evidence="2">Whole animal</tissue>
    </source>
</reference>
<dbReference type="Proteomes" id="UP000828390">
    <property type="component" value="Unassembled WGS sequence"/>
</dbReference>
<dbReference type="AlphaFoldDB" id="A0A9D4G8B0"/>
<evidence type="ECO:0000313" key="2">
    <source>
        <dbReference type="EMBL" id="KAH3812379.1"/>
    </source>
</evidence>
<sequence length="174" mass="19068">MPFEIETPLLLAAMAGHAICIEALLKAGADPCKGTHLVYTPLGAACNRSLNCVKLLVKDGDVNCQTAMKETSLHVPARYGKAEIVAYHIEKNDDLELTDANGQTLLFVAAQFGKSHCLMLLLARAKSDGVVFLKKYIHTTAYEGPHLCSLLHERGLLIDCKRCWTTEQILTCRS</sequence>
<evidence type="ECO:0000256" key="1">
    <source>
        <dbReference type="PROSITE-ProRule" id="PRU00023"/>
    </source>
</evidence>
<dbReference type="PANTHER" id="PTHR46224:SF64">
    <property type="entry name" value="IQ MOTIF AND ANKYRIN REPEAT DOMAIN-CONTAINING PROTEIN 1"/>
    <property type="match status" value="1"/>
</dbReference>
<feature type="repeat" description="ANK" evidence="1">
    <location>
        <begin position="4"/>
        <end position="30"/>
    </location>
</feature>
<keyword evidence="1" id="KW-0040">ANK repeat</keyword>
<dbReference type="SMART" id="SM00248">
    <property type="entry name" value="ANK"/>
    <property type="match status" value="4"/>
</dbReference>
<dbReference type="Pfam" id="PF00023">
    <property type="entry name" value="Ank"/>
    <property type="match status" value="1"/>
</dbReference>
<dbReference type="Gene3D" id="1.25.40.20">
    <property type="entry name" value="Ankyrin repeat-containing domain"/>
    <property type="match status" value="1"/>
</dbReference>
<reference evidence="2" key="1">
    <citation type="journal article" date="2019" name="bioRxiv">
        <title>The Genome of the Zebra Mussel, Dreissena polymorpha: A Resource for Invasive Species Research.</title>
        <authorList>
            <person name="McCartney M.A."/>
            <person name="Auch B."/>
            <person name="Kono T."/>
            <person name="Mallez S."/>
            <person name="Zhang Y."/>
            <person name="Obille A."/>
            <person name="Becker A."/>
            <person name="Abrahante J.E."/>
            <person name="Garbe J."/>
            <person name="Badalamenti J.P."/>
            <person name="Herman A."/>
            <person name="Mangelson H."/>
            <person name="Liachko I."/>
            <person name="Sullivan S."/>
            <person name="Sone E.D."/>
            <person name="Koren S."/>
            <person name="Silverstein K.A.T."/>
            <person name="Beckman K.B."/>
            <person name="Gohl D.M."/>
        </authorList>
    </citation>
    <scope>NUCLEOTIDE SEQUENCE</scope>
    <source>
        <strain evidence="2">Duluth1</strain>
        <tissue evidence="2">Whole animal</tissue>
    </source>
</reference>
<organism evidence="2 3">
    <name type="scientific">Dreissena polymorpha</name>
    <name type="common">Zebra mussel</name>
    <name type="synonym">Mytilus polymorpha</name>
    <dbReference type="NCBI Taxonomy" id="45954"/>
    <lineage>
        <taxon>Eukaryota</taxon>
        <taxon>Metazoa</taxon>
        <taxon>Spiralia</taxon>
        <taxon>Lophotrochozoa</taxon>
        <taxon>Mollusca</taxon>
        <taxon>Bivalvia</taxon>
        <taxon>Autobranchia</taxon>
        <taxon>Heteroconchia</taxon>
        <taxon>Euheterodonta</taxon>
        <taxon>Imparidentia</taxon>
        <taxon>Neoheterodontei</taxon>
        <taxon>Myida</taxon>
        <taxon>Dreissenoidea</taxon>
        <taxon>Dreissenidae</taxon>
        <taxon>Dreissena</taxon>
    </lineage>
</organism>
<dbReference type="PROSITE" id="PS50088">
    <property type="entry name" value="ANK_REPEAT"/>
    <property type="match status" value="1"/>
</dbReference>
<protein>
    <submittedName>
        <fullName evidence="2">Uncharacterized protein</fullName>
    </submittedName>
</protein>
<dbReference type="PROSITE" id="PS50297">
    <property type="entry name" value="ANK_REP_REGION"/>
    <property type="match status" value="1"/>
</dbReference>
<proteinExistence type="predicted"/>